<reference evidence="1" key="1">
    <citation type="submission" date="2023-05" db="EMBL/GenBank/DDBJ databases">
        <title>Complete genome sequence of Bacillus subtilis SRCM117797 isolated from Soybean paste.</title>
        <authorList>
            <person name="Abraha H.B."/>
            <person name="Kim K.-P."/>
            <person name="Ryu M.-S."/>
            <person name="Jeong D.-Y."/>
        </authorList>
    </citation>
    <scope>NUCLEOTIDE SEQUENCE</scope>
    <source>
        <strain evidence="1">SRCM117797</strain>
    </source>
</reference>
<dbReference type="AlphaFoldDB" id="A0AAQ3ESE7"/>
<sequence>MKPLGELVINTNIEIEGGMKRTMSTRVSDRDVVRISAEELEEETCNDSVTIESIKDEGYAP</sequence>
<name>A0AAQ3ESE7_BACIU</name>
<gene>
    <name evidence="1" type="ORF">QL281_04805</name>
</gene>
<evidence type="ECO:0000313" key="1">
    <source>
        <dbReference type="EMBL" id="WHM22400.1"/>
    </source>
</evidence>
<accession>A0AAQ3ESE7</accession>
<dbReference type="RefSeq" id="WP_254003329.1">
    <property type="nucleotide sequence ID" value="NZ_CP125292.1"/>
</dbReference>
<dbReference type="Proteomes" id="UP001229422">
    <property type="component" value="Chromosome"/>
</dbReference>
<evidence type="ECO:0000313" key="2">
    <source>
        <dbReference type="Proteomes" id="UP001229422"/>
    </source>
</evidence>
<protein>
    <submittedName>
        <fullName evidence="1">Uncharacterized protein</fullName>
    </submittedName>
</protein>
<proteinExistence type="predicted"/>
<organism evidence="1 2">
    <name type="scientific">Bacillus subtilis</name>
    <dbReference type="NCBI Taxonomy" id="1423"/>
    <lineage>
        <taxon>Bacteria</taxon>
        <taxon>Bacillati</taxon>
        <taxon>Bacillota</taxon>
        <taxon>Bacilli</taxon>
        <taxon>Bacillales</taxon>
        <taxon>Bacillaceae</taxon>
        <taxon>Bacillus</taxon>
    </lineage>
</organism>
<dbReference type="EMBL" id="CP125292">
    <property type="protein sequence ID" value="WHM22400.1"/>
    <property type="molecule type" value="Genomic_DNA"/>
</dbReference>